<name>A0A1M2VJV5_TRAPU</name>
<dbReference type="EMBL" id="MNAD01001110">
    <property type="protein sequence ID" value="OJT07885.1"/>
    <property type="molecule type" value="Genomic_DNA"/>
</dbReference>
<dbReference type="PRINTS" id="PR00080">
    <property type="entry name" value="SDRFAMILY"/>
</dbReference>
<reference evidence="5 6" key="1">
    <citation type="submission" date="2016-10" db="EMBL/GenBank/DDBJ databases">
        <title>Genome sequence of the basidiomycete white-rot fungus Trametes pubescens.</title>
        <authorList>
            <person name="Makela M.R."/>
            <person name="Granchi Z."/>
            <person name="Peng M."/>
            <person name="De Vries R.P."/>
            <person name="Grigoriev I."/>
            <person name="Riley R."/>
            <person name="Hilden K."/>
        </authorList>
    </citation>
    <scope>NUCLEOTIDE SEQUENCE [LARGE SCALE GENOMIC DNA]</scope>
    <source>
        <strain evidence="5 6">FBCC735</strain>
    </source>
</reference>
<evidence type="ECO:0000256" key="1">
    <source>
        <dbReference type="ARBA" id="ARBA00006484"/>
    </source>
</evidence>
<dbReference type="OMA" id="ATHYTNA"/>
<protein>
    <recommendedName>
        <fullName evidence="7">C-factor</fullName>
    </recommendedName>
</protein>
<dbReference type="CDD" id="cd05325">
    <property type="entry name" value="carb_red_sniffer_like_SDR_c"/>
    <property type="match status" value="1"/>
</dbReference>
<dbReference type="AlphaFoldDB" id="A0A1M2VJV5"/>
<keyword evidence="3" id="KW-0560">Oxidoreductase</keyword>
<dbReference type="GO" id="GO:0005737">
    <property type="term" value="C:cytoplasm"/>
    <property type="evidence" value="ECO:0007669"/>
    <property type="project" value="TreeGrafter"/>
</dbReference>
<accession>A0A1M2VJV5</accession>
<dbReference type="GO" id="GO:0016491">
    <property type="term" value="F:oxidoreductase activity"/>
    <property type="evidence" value="ECO:0007669"/>
    <property type="project" value="UniProtKB-KW"/>
</dbReference>
<gene>
    <name evidence="5" type="ORF">TRAPUB_1217</name>
</gene>
<dbReference type="InterPro" id="IPR002347">
    <property type="entry name" value="SDR_fam"/>
</dbReference>
<dbReference type="Proteomes" id="UP000184267">
    <property type="component" value="Unassembled WGS sequence"/>
</dbReference>
<evidence type="ECO:0008006" key="7">
    <source>
        <dbReference type="Google" id="ProtNLM"/>
    </source>
</evidence>
<organism evidence="5 6">
    <name type="scientific">Trametes pubescens</name>
    <name type="common">White-rot fungus</name>
    <dbReference type="NCBI Taxonomy" id="154538"/>
    <lineage>
        <taxon>Eukaryota</taxon>
        <taxon>Fungi</taxon>
        <taxon>Dikarya</taxon>
        <taxon>Basidiomycota</taxon>
        <taxon>Agaricomycotina</taxon>
        <taxon>Agaricomycetes</taxon>
        <taxon>Polyporales</taxon>
        <taxon>Polyporaceae</taxon>
        <taxon>Trametes</taxon>
    </lineage>
</organism>
<keyword evidence="2" id="KW-0521">NADP</keyword>
<evidence type="ECO:0000313" key="6">
    <source>
        <dbReference type="Proteomes" id="UP000184267"/>
    </source>
</evidence>
<dbReference type="PRINTS" id="PR00081">
    <property type="entry name" value="GDHRDH"/>
</dbReference>
<comment type="caution">
    <text evidence="5">The sequence shown here is derived from an EMBL/GenBank/DDBJ whole genome shotgun (WGS) entry which is preliminary data.</text>
</comment>
<dbReference type="OrthoDB" id="7289984at2759"/>
<dbReference type="SUPFAM" id="SSF51735">
    <property type="entry name" value="NAD(P)-binding Rossmann-fold domains"/>
    <property type="match status" value="1"/>
</dbReference>
<dbReference type="Gene3D" id="3.40.50.720">
    <property type="entry name" value="NAD(P)-binding Rossmann-like Domain"/>
    <property type="match status" value="1"/>
</dbReference>
<evidence type="ECO:0000256" key="2">
    <source>
        <dbReference type="ARBA" id="ARBA00022857"/>
    </source>
</evidence>
<comment type="similarity">
    <text evidence="1 4">Belongs to the short-chain dehydrogenases/reductases (SDR) family.</text>
</comment>
<evidence type="ECO:0000256" key="3">
    <source>
        <dbReference type="ARBA" id="ARBA00023002"/>
    </source>
</evidence>
<proteinExistence type="inferred from homology"/>
<sequence length="247" mass="25615">MSSATTAARQTTWLITGASRGIGLELVRQLLASPSNTVIAACRTPSTASALAALKDTAKGTLHVVQLDMADFESIRVLPGVLARILGGQGLDYLINNAGILKGDTPLTLDADVLLETLRTNTVGPALLTAACAPLLDAGARKTVLNVSSGLGSIAGADKVPGTGPRAVASYSMSKAALNMFTYKLKMEKPEWVAITLAPGWVKTDLGGADAALEVADSVKGILKVVMEATVADSGKYLRWDGEVLPW</sequence>
<evidence type="ECO:0000256" key="4">
    <source>
        <dbReference type="RuleBase" id="RU000363"/>
    </source>
</evidence>
<evidence type="ECO:0000313" key="5">
    <source>
        <dbReference type="EMBL" id="OJT07885.1"/>
    </source>
</evidence>
<keyword evidence="6" id="KW-1185">Reference proteome</keyword>
<dbReference type="InterPro" id="IPR051468">
    <property type="entry name" value="Fungal_SecMetab_SDRs"/>
</dbReference>
<dbReference type="InterPro" id="IPR036291">
    <property type="entry name" value="NAD(P)-bd_dom_sf"/>
</dbReference>
<dbReference type="PANTHER" id="PTHR43544:SF7">
    <property type="entry name" value="NADB-LER2"/>
    <property type="match status" value="1"/>
</dbReference>
<dbReference type="PANTHER" id="PTHR43544">
    <property type="entry name" value="SHORT-CHAIN DEHYDROGENASE/REDUCTASE"/>
    <property type="match status" value="1"/>
</dbReference>
<dbReference type="Pfam" id="PF00106">
    <property type="entry name" value="adh_short"/>
    <property type="match status" value="1"/>
</dbReference>